<proteinExistence type="inferred from homology"/>
<feature type="transmembrane region" description="Helical" evidence="10">
    <location>
        <begin position="231"/>
        <end position="252"/>
    </location>
</feature>
<gene>
    <name evidence="13" type="ORF">FVE85_7524</name>
</gene>
<dbReference type="UniPathway" id="UPA00378"/>
<comment type="caution">
    <text evidence="13">The sequence shown here is derived from an EMBL/GenBank/DDBJ whole genome shotgun (WGS) entry which is preliminary data.</text>
</comment>
<protein>
    <submittedName>
        <fullName evidence="13">Dolichyl-phosphate-mannose--protein mannosyltransferase 1</fullName>
    </submittedName>
</protein>
<evidence type="ECO:0000313" key="14">
    <source>
        <dbReference type="Proteomes" id="UP000324585"/>
    </source>
</evidence>
<keyword evidence="6 10" id="KW-0812">Transmembrane</keyword>
<evidence type="ECO:0000259" key="11">
    <source>
        <dbReference type="Pfam" id="PF02366"/>
    </source>
</evidence>
<keyword evidence="7 10" id="KW-1133">Transmembrane helix</keyword>
<name>A0A5J4Z7B2_PORPP</name>
<feature type="transmembrane region" description="Helical" evidence="10">
    <location>
        <begin position="505"/>
        <end position="521"/>
    </location>
</feature>
<accession>A0A5J4Z7B2</accession>
<evidence type="ECO:0000256" key="8">
    <source>
        <dbReference type="ARBA" id="ARBA00023136"/>
    </source>
</evidence>
<evidence type="ECO:0000256" key="5">
    <source>
        <dbReference type="ARBA" id="ARBA00022679"/>
    </source>
</evidence>
<dbReference type="EMBL" id="VRMN01000001">
    <property type="protein sequence ID" value="KAA8499939.1"/>
    <property type="molecule type" value="Genomic_DNA"/>
</dbReference>
<evidence type="ECO:0000256" key="6">
    <source>
        <dbReference type="ARBA" id="ARBA00022692"/>
    </source>
</evidence>
<feature type="compositionally biased region" description="Basic and acidic residues" evidence="9">
    <location>
        <begin position="34"/>
        <end position="49"/>
    </location>
</feature>
<dbReference type="InterPro" id="IPR003342">
    <property type="entry name" value="ArnT-like_N"/>
</dbReference>
<evidence type="ECO:0000256" key="2">
    <source>
        <dbReference type="ARBA" id="ARBA00004922"/>
    </source>
</evidence>
<feature type="domain" description="Protein O-mannosyl-transferase C-terminal four TM" evidence="12">
    <location>
        <begin position="337"/>
        <end position="567"/>
    </location>
</feature>
<dbReference type="Proteomes" id="UP000324585">
    <property type="component" value="Unassembled WGS sequence"/>
</dbReference>
<dbReference type="InterPro" id="IPR032421">
    <property type="entry name" value="PMT_4TMC"/>
</dbReference>
<evidence type="ECO:0000256" key="7">
    <source>
        <dbReference type="ARBA" id="ARBA00022989"/>
    </source>
</evidence>
<evidence type="ECO:0000259" key="12">
    <source>
        <dbReference type="Pfam" id="PF16192"/>
    </source>
</evidence>
<evidence type="ECO:0000256" key="3">
    <source>
        <dbReference type="ARBA" id="ARBA00007222"/>
    </source>
</evidence>
<dbReference type="OMA" id="HEWESKW"/>
<feature type="region of interest" description="Disordered" evidence="9">
    <location>
        <begin position="1"/>
        <end position="49"/>
    </location>
</feature>
<feature type="transmembrane region" description="Helical" evidence="10">
    <location>
        <begin position="473"/>
        <end position="493"/>
    </location>
</feature>
<feature type="transmembrane region" description="Helical" evidence="10">
    <location>
        <begin position="204"/>
        <end position="224"/>
    </location>
</feature>
<evidence type="ECO:0000256" key="10">
    <source>
        <dbReference type="SAM" id="Phobius"/>
    </source>
</evidence>
<comment type="similarity">
    <text evidence="3">Belongs to the glycosyltransferase 39 family.</text>
</comment>
<feature type="transmembrane region" description="Helical" evidence="10">
    <location>
        <begin position="527"/>
        <end position="549"/>
    </location>
</feature>
<feature type="transmembrane region" description="Helical" evidence="10">
    <location>
        <begin position="272"/>
        <end position="294"/>
    </location>
</feature>
<comment type="pathway">
    <text evidence="2">Protein modification; protein glycosylation.</text>
</comment>
<evidence type="ECO:0000256" key="1">
    <source>
        <dbReference type="ARBA" id="ARBA00004127"/>
    </source>
</evidence>
<organism evidence="13 14">
    <name type="scientific">Porphyridium purpureum</name>
    <name type="common">Red alga</name>
    <name type="synonym">Porphyridium cruentum</name>
    <dbReference type="NCBI Taxonomy" id="35688"/>
    <lineage>
        <taxon>Eukaryota</taxon>
        <taxon>Rhodophyta</taxon>
        <taxon>Bangiophyceae</taxon>
        <taxon>Porphyridiales</taxon>
        <taxon>Porphyridiaceae</taxon>
        <taxon>Porphyridium</taxon>
    </lineage>
</organism>
<keyword evidence="8 10" id="KW-0472">Membrane</keyword>
<feature type="domain" description="ArnT-like N-terminal" evidence="11">
    <location>
        <begin position="69"/>
        <end position="287"/>
    </location>
</feature>
<dbReference type="PANTHER" id="PTHR10050">
    <property type="entry name" value="DOLICHYL-PHOSPHATE-MANNOSE--PROTEIN MANNOSYLTRANSFERASE"/>
    <property type="match status" value="1"/>
</dbReference>
<dbReference type="GO" id="GO:0016020">
    <property type="term" value="C:membrane"/>
    <property type="evidence" value="ECO:0007669"/>
    <property type="project" value="InterPro"/>
</dbReference>
<keyword evidence="5 13" id="KW-0808">Transferase</keyword>
<keyword evidence="14" id="KW-1185">Reference proteome</keyword>
<reference evidence="14" key="1">
    <citation type="journal article" date="2019" name="Nat. Commun.">
        <title>Expansion of phycobilisome linker gene families in mesophilic red algae.</title>
        <authorList>
            <person name="Lee J."/>
            <person name="Kim D."/>
            <person name="Bhattacharya D."/>
            <person name="Yoon H.S."/>
        </authorList>
    </citation>
    <scope>NUCLEOTIDE SEQUENCE [LARGE SCALE GENOMIC DNA]</scope>
    <source>
        <strain evidence="14">CCMP 1328</strain>
    </source>
</reference>
<dbReference type="GO" id="GO:0006493">
    <property type="term" value="P:protein O-linked glycosylation"/>
    <property type="evidence" value="ECO:0007669"/>
    <property type="project" value="InterPro"/>
</dbReference>
<sequence>MKDRGGERMRRRSVAVDGAEPVLTSRRNAQDVQSIDKKGQTRAERRDKVNQSVDATSSAWLDALCVVSLVVAAGWIRLYRIAEPAAVVFDEFHFARFLTYLSENVFFFDIHPPLAKLIMFFSAKFIGGFPPRSDLSFLNRIGNPYPDDFNYVTPRVVAAIFGTASVPLMYLTGRQVGLAPDVAFVLGCFVAFDMNHIIESRLVLTDSQLIFFCALSLLLMTKLWKSRDGSAARYVLLVSTGLACGACMSVKFTGLATPAVTGLVSLVWVRIPIWQCALIGMIGLALFACAYAVLFSLMQICDPKEIYHRFVSVNWGIKGDPRLEQLDSALQLRPWGFWTKLYYMNREMISASARIKTRHEWESKWYEWALSLRGILYFSKDPVPPVDADQTSTRLVSWIYLIGNPVVYWTTFLAVLIMSALILLRAGLSYMQYRAPRKPFKSAPARKSSTAAPHMWKEQIQTILTDPAVTQNLQWGALFLAGFLINLLPYIGIERCAFLYHYLPGLWYAILMLGLLLQIALGPRARVTVSICLCVLAAAAFWYFSPWVYGTPISLEHKASLQWLPRWN</sequence>
<dbReference type="OrthoDB" id="4896at2759"/>
<dbReference type="AlphaFoldDB" id="A0A5J4Z7B2"/>
<evidence type="ECO:0000256" key="9">
    <source>
        <dbReference type="SAM" id="MobiDB-lite"/>
    </source>
</evidence>
<evidence type="ECO:0000256" key="4">
    <source>
        <dbReference type="ARBA" id="ARBA00022676"/>
    </source>
</evidence>
<comment type="subcellular location">
    <subcellularLocation>
        <location evidence="1">Endomembrane system</location>
        <topology evidence="1">Multi-pass membrane protein</topology>
    </subcellularLocation>
</comment>
<dbReference type="GO" id="GO:0000030">
    <property type="term" value="F:mannosyltransferase activity"/>
    <property type="evidence" value="ECO:0007669"/>
    <property type="project" value="InterPro"/>
</dbReference>
<dbReference type="Pfam" id="PF16192">
    <property type="entry name" value="PMT_4TMC"/>
    <property type="match status" value="1"/>
</dbReference>
<keyword evidence="4 13" id="KW-0328">Glycosyltransferase</keyword>
<feature type="transmembrane region" description="Helical" evidence="10">
    <location>
        <begin position="152"/>
        <end position="171"/>
    </location>
</feature>
<dbReference type="GO" id="GO:0012505">
    <property type="term" value="C:endomembrane system"/>
    <property type="evidence" value="ECO:0007669"/>
    <property type="project" value="UniProtKB-SubCell"/>
</dbReference>
<evidence type="ECO:0000313" key="13">
    <source>
        <dbReference type="EMBL" id="KAA8499939.1"/>
    </source>
</evidence>
<dbReference type="Pfam" id="PF02366">
    <property type="entry name" value="PMT"/>
    <property type="match status" value="1"/>
</dbReference>
<dbReference type="InterPro" id="IPR027005">
    <property type="entry name" value="PMT-like"/>
</dbReference>
<feature type="transmembrane region" description="Helical" evidence="10">
    <location>
        <begin position="406"/>
        <end position="428"/>
    </location>
</feature>